<dbReference type="InterPro" id="IPR048304">
    <property type="entry name" value="UbiD_Rift_dom"/>
</dbReference>
<reference evidence="5 6" key="2">
    <citation type="journal article" date="2012" name="Int. J. Syst. Evol. Microbiol.">
        <title>Magnetococcus marinus gen. nov., sp. nov., a marine, magnetotactic bacterium that represents a novel lineage (Magnetococcaceae fam. nov.; Magnetococcales ord. nov.) at the base of the Alphaproteobacteria.</title>
        <authorList>
            <person name="Bazylinski D.A."/>
            <person name="Williams T.J."/>
            <person name="Lefevre C.T."/>
            <person name="Berg R.J."/>
            <person name="Zhang C.L."/>
            <person name="Bowser S.S."/>
            <person name="Dean A.J."/>
            <person name="Beveridge T.J."/>
        </authorList>
    </citation>
    <scope>NUCLEOTIDE SEQUENCE [LARGE SCALE GENOMIC DNA]</scope>
    <source>
        <strain evidence="6">ATCC BAA-1437 / JCM 17883 / MC-1</strain>
    </source>
</reference>
<keyword evidence="5" id="KW-0456">Lyase</keyword>
<evidence type="ECO:0000259" key="2">
    <source>
        <dbReference type="Pfam" id="PF01977"/>
    </source>
</evidence>
<feature type="domain" description="3-octaprenyl-4-hydroxybenzoate carboxy-lyase-like N-terminal" evidence="3">
    <location>
        <begin position="16"/>
        <end position="93"/>
    </location>
</feature>
<name>A0L476_MAGMM</name>
<evidence type="ECO:0000259" key="4">
    <source>
        <dbReference type="Pfam" id="PF20696"/>
    </source>
</evidence>
<evidence type="ECO:0000256" key="1">
    <source>
        <dbReference type="ARBA" id="ARBA00010021"/>
    </source>
</evidence>
<accession>A0L476</accession>
<comment type="similarity">
    <text evidence="1">Belongs to the UbiD family.</text>
</comment>
<dbReference type="EMBL" id="CP000471">
    <property type="protein sequence ID" value="ABK42769.1"/>
    <property type="molecule type" value="Genomic_DNA"/>
</dbReference>
<protein>
    <submittedName>
        <fullName evidence="5">3-octaprenyl-4hydroxybenzoate decarboxylase</fullName>
        <ecNumber evidence="5">4.1.1.-</ecNumber>
    </submittedName>
</protein>
<dbReference type="InterPro" id="IPR002830">
    <property type="entry name" value="UbiD"/>
</dbReference>
<dbReference type="Pfam" id="PF20695">
    <property type="entry name" value="UbiD_N"/>
    <property type="match status" value="1"/>
</dbReference>
<reference evidence="6" key="1">
    <citation type="journal article" date="2009" name="Appl. Environ. Microbiol.">
        <title>Complete genome sequence of the chemolithoautotrophic marine magnetotactic coccus strain MC-1.</title>
        <authorList>
            <person name="Schubbe S."/>
            <person name="Williams T.J."/>
            <person name="Xie G."/>
            <person name="Kiss H.E."/>
            <person name="Brettin T.S."/>
            <person name="Martinez D."/>
            <person name="Ross C.A."/>
            <person name="Schuler D."/>
            <person name="Cox B.L."/>
            <person name="Nealson K.H."/>
            <person name="Bazylinski D.A."/>
        </authorList>
    </citation>
    <scope>NUCLEOTIDE SEQUENCE [LARGE SCALE GENOMIC DNA]</scope>
    <source>
        <strain evidence="6">ATCC BAA-1437 / JCM 17883 / MC-1</strain>
    </source>
</reference>
<dbReference type="FunFam" id="3.40.1670.10:FF:000001">
    <property type="entry name" value="3-octaprenyl-4-hydroxybenzoate carboxy-lyase"/>
    <property type="match status" value="1"/>
</dbReference>
<dbReference type="HOGENOM" id="CLU_023348_4_0_5"/>
<dbReference type="RefSeq" id="WP_011711941.1">
    <property type="nucleotide sequence ID" value="NC_008576.1"/>
</dbReference>
<evidence type="ECO:0000313" key="6">
    <source>
        <dbReference type="Proteomes" id="UP000002586"/>
    </source>
</evidence>
<dbReference type="Proteomes" id="UP000002586">
    <property type="component" value="Chromosome"/>
</dbReference>
<dbReference type="Pfam" id="PF01977">
    <property type="entry name" value="UbiD"/>
    <property type="match status" value="1"/>
</dbReference>
<dbReference type="PANTHER" id="PTHR30108">
    <property type="entry name" value="3-OCTAPRENYL-4-HYDROXYBENZOATE CARBOXY-LYASE-RELATED"/>
    <property type="match status" value="1"/>
</dbReference>
<dbReference type="GO" id="GO:0008694">
    <property type="term" value="F:4-hydroxy-3-polyprenylbenzoate decarboxylase activity"/>
    <property type="evidence" value="ECO:0007669"/>
    <property type="project" value="TreeGrafter"/>
</dbReference>
<sequence length="618" mass="68461">MGHDPKHFKDLSSFCDFLESQGELVRIREEVDPHLEMTEISTRLLAEQGPAVLYERVSGYAMPVLNNLFGTERRVGLAIGADLHQLEELGELLAYLRQPDPPTGGVGGLLGTARKLSSVRHMPTRSKKSAPWQQVVYQGAAVDLTRLPIQGCWPGDVAPLITWPVVITRGADQGAVNLGIYRMQLLGKNRLIMRWLKHRGGAQHSRSYRKPMPVAVAIGCDPGTILAAVTPVPDTLSEYAFAGLLMEQSVTVVTGQESGLPIPYSAEIVLEGTVDLNDLADEGPYGDHTGYYNEVERFPVFTVQRISMRRNAIYLSTHTGRPPDEPSVLALALNRVFVPLLKKQFPEISAFHLPAEACSYRVAVIAINKQYAGHAFRMMAGVWGFLRQFLYTKYLIVVDSSVDCHNWDAVMAAVGRHVDARRDLQQLTNTPIDYLDFASPVAGLGGKLGLDATRKSGAELQVVPHPAVWPEAEALQQWAEAAQQRHAGEIVQIHLRAACAMAVVSMHKTAAGQSGTLAKQLLAAWHPGAPRQIWLMDEDVDVTLWDDLWWVVSTRSDAGRDLYRDEIHGGFVMDATHKWPGETQREWGRVLRMDQPTIDRVSEKWPRLGLPGTGKPIW</sequence>
<feature type="domain" description="3-octaprenyl-4-hydroxybenzoate carboxy-lyase-like C-terminal" evidence="4">
    <location>
        <begin position="489"/>
        <end position="579"/>
    </location>
</feature>
<dbReference type="InterPro" id="IPR049383">
    <property type="entry name" value="UbiD-like_N"/>
</dbReference>
<proteinExistence type="inferred from homology"/>
<dbReference type="NCBIfam" id="TIGR00148">
    <property type="entry name" value="UbiD family decarboxylase"/>
    <property type="match status" value="1"/>
</dbReference>
<dbReference type="SUPFAM" id="SSF143968">
    <property type="entry name" value="UbiD C-terminal domain-like"/>
    <property type="match status" value="2"/>
</dbReference>
<evidence type="ECO:0000313" key="5">
    <source>
        <dbReference type="EMBL" id="ABK42769.1"/>
    </source>
</evidence>
<dbReference type="Gene3D" id="1.20.5.570">
    <property type="entry name" value="Single helix bin"/>
    <property type="match status" value="1"/>
</dbReference>
<dbReference type="eggNOG" id="COG0043">
    <property type="taxonomic scope" value="Bacteria"/>
</dbReference>
<dbReference type="KEGG" id="mgm:Mmc1_0242"/>
<dbReference type="PANTHER" id="PTHR30108:SF17">
    <property type="entry name" value="FERULIC ACID DECARBOXYLASE 1"/>
    <property type="match status" value="1"/>
</dbReference>
<organism evidence="5 6">
    <name type="scientific">Magnetococcus marinus (strain ATCC BAA-1437 / JCM 17883 / MC-1)</name>
    <dbReference type="NCBI Taxonomy" id="156889"/>
    <lineage>
        <taxon>Bacteria</taxon>
        <taxon>Pseudomonadati</taxon>
        <taxon>Pseudomonadota</taxon>
        <taxon>Magnetococcia</taxon>
        <taxon>Magnetococcales</taxon>
        <taxon>Magnetococcaceae</taxon>
        <taxon>Magnetococcus</taxon>
    </lineage>
</organism>
<dbReference type="AlphaFoldDB" id="A0L476"/>
<gene>
    <name evidence="5" type="ordered locus">Mmc1_0242</name>
</gene>
<dbReference type="SUPFAM" id="SSF50475">
    <property type="entry name" value="FMN-binding split barrel"/>
    <property type="match status" value="1"/>
</dbReference>
<feature type="domain" description="3-octaprenyl-4-hydroxybenzoate carboxy-lyase-like C-terminal" evidence="4">
    <location>
        <begin position="328"/>
        <end position="452"/>
    </location>
</feature>
<keyword evidence="6" id="KW-1185">Reference proteome</keyword>
<dbReference type="GO" id="GO:0005829">
    <property type="term" value="C:cytosol"/>
    <property type="evidence" value="ECO:0007669"/>
    <property type="project" value="TreeGrafter"/>
</dbReference>
<dbReference type="EC" id="4.1.1.-" evidence="5"/>
<dbReference type="InterPro" id="IPR049381">
    <property type="entry name" value="UbiD-like_C"/>
</dbReference>
<evidence type="ECO:0000259" key="3">
    <source>
        <dbReference type="Pfam" id="PF20695"/>
    </source>
</evidence>
<dbReference type="Gene3D" id="3.40.1670.10">
    <property type="entry name" value="UbiD C-terminal domain-like"/>
    <property type="match status" value="1"/>
</dbReference>
<feature type="domain" description="3-octaprenyl-4-hydroxybenzoate carboxy-lyase-like Rift-related" evidence="2">
    <location>
        <begin position="127"/>
        <end position="322"/>
    </location>
</feature>
<dbReference type="GO" id="GO:0006744">
    <property type="term" value="P:ubiquinone biosynthetic process"/>
    <property type="evidence" value="ECO:0007669"/>
    <property type="project" value="TreeGrafter"/>
</dbReference>
<dbReference type="Pfam" id="PF20696">
    <property type="entry name" value="UbiD_C"/>
    <property type="match status" value="2"/>
</dbReference>
<dbReference type="STRING" id="156889.Mmc1_0242"/>
<dbReference type="OrthoDB" id="9809841at2"/>